<keyword evidence="4" id="KW-0804">Transcription</keyword>
<dbReference type="PROSITE" id="PS50888">
    <property type="entry name" value="BHLH"/>
    <property type="match status" value="1"/>
</dbReference>
<keyword evidence="2" id="KW-0805">Transcription regulation</keyword>
<comment type="caution">
    <text evidence="8">The sequence shown here is derived from an EMBL/GenBank/DDBJ whole genome shotgun (WGS) entry which is preliminary data.</text>
</comment>
<evidence type="ECO:0000259" key="7">
    <source>
        <dbReference type="PROSITE" id="PS50888"/>
    </source>
</evidence>
<reference evidence="8" key="1">
    <citation type="submission" date="2016-11" db="EMBL/GenBank/DDBJ databases">
        <title>The genome sequence of Colletotrichum cuscutae.</title>
        <authorList>
            <person name="Baroncelli R."/>
        </authorList>
    </citation>
    <scope>NUCLEOTIDE SEQUENCE</scope>
    <source>
        <strain evidence="8">IMI 304802</strain>
    </source>
</reference>
<feature type="compositionally biased region" description="Basic and acidic residues" evidence="6">
    <location>
        <begin position="377"/>
        <end position="392"/>
    </location>
</feature>
<feature type="compositionally biased region" description="Pro residues" evidence="6">
    <location>
        <begin position="175"/>
        <end position="185"/>
    </location>
</feature>
<gene>
    <name evidence="8" type="ORF">CCUS01_04443</name>
</gene>
<dbReference type="GO" id="GO:0046983">
    <property type="term" value="F:protein dimerization activity"/>
    <property type="evidence" value="ECO:0007669"/>
    <property type="project" value="InterPro"/>
</dbReference>
<feature type="region of interest" description="Disordered" evidence="6">
    <location>
        <begin position="140"/>
        <end position="211"/>
    </location>
</feature>
<evidence type="ECO:0000256" key="1">
    <source>
        <dbReference type="ARBA" id="ARBA00004123"/>
    </source>
</evidence>
<dbReference type="PANTHER" id="PTHR15741:SF27">
    <property type="entry name" value="TRANSCRIPTION FACTOR AP-4"/>
    <property type="match status" value="1"/>
</dbReference>
<protein>
    <submittedName>
        <fullName evidence="8">BHLH family transcription factor</fullName>
    </submittedName>
</protein>
<feature type="region of interest" description="Disordered" evidence="6">
    <location>
        <begin position="350"/>
        <end position="472"/>
    </location>
</feature>
<name>A0AAI9VCN1_9PEZI</name>
<feature type="compositionally biased region" description="Basic and acidic residues" evidence="6">
    <location>
        <begin position="451"/>
        <end position="472"/>
    </location>
</feature>
<dbReference type="GO" id="GO:0005634">
    <property type="term" value="C:nucleus"/>
    <property type="evidence" value="ECO:0007669"/>
    <property type="project" value="UniProtKB-SubCell"/>
</dbReference>
<dbReference type="EMBL" id="MPDP01000101">
    <property type="protein sequence ID" value="KAK1481331.1"/>
    <property type="molecule type" value="Genomic_DNA"/>
</dbReference>
<feature type="compositionally biased region" description="Low complexity" evidence="6">
    <location>
        <begin position="227"/>
        <end position="239"/>
    </location>
</feature>
<evidence type="ECO:0000256" key="3">
    <source>
        <dbReference type="ARBA" id="ARBA00023125"/>
    </source>
</evidence>
<evidence type="ECO:0000256" key="2">
    <source>
        <dbReference type="ARBA" id="ARBA00023015"/>
    </source>
</evidence>
<dbReference type="SMART" id="SM00353">
    <property type="entry name" value="HLH"/>
    <property type="match status" value="1"/>
</dbReference>
<dbReference type="SUPFAM" id="SSF47459">
    <property type="entry name" value="HLH, helix-loop-helix DNA-binding domain"/>
    <property type="match status" value="1"/>
</dbReference>
<keyword evidence="5" id="KW-0539">Nucleus</keyword>
<evidence type="ECO:0000313" key="9">
    <source>
        <dbReference type="Proteomes" id="UP001239213"/>
    </source>
</evidence>
<evidence type="ECO:0000313" key="8">
    <source>
        <dbReference type="EMBL" id="KAK1481331.1"/>
    </source>
</evidence>
<comment type="subcellular location">
    <subcellularLocation>
        <location evidence="1">Nucleus</location>
    </subcellularLocation>
</comment>
<dbReference type="InterPro" id="IPR011598">
    <property type="entry name" value="bHLH_dom"/>
</dbReference>
<feature type="non-terminal residue" evidence="8">
    <location>
        <position position="1"/>
    </location>
</feature>
<dbReference type="Pfam" id="PF00010">
    <property type="entry name" value="HLH"/>
    <property type="match status" value="1"/>
</dbReference>
<dbReference type="Gene3D" id="4.10.280.10">
    <property type="entry name" value="Helix-loop-helix DNA-binding domain"/>
    <property type="match status" value="1"/>
</dbReference>
<dbReference type="InterPro" id="IPR052207">
    <property type="entry name" value="Max-like/E-box_TFs"/>
</dbReference>
<dbReference type="PANTHER" id="PTHR15741">
    <property type="entry name" value="BASIC HELIX-LOOP-HELIX ZIP TRANSCRIPTION FACTOR"/>
    <property type="match status" value="1"/>
</dbReference>
<dbReference type="Proteomes" id="UP001239213">
    <property type="component" value="Unassembled WGS sequence"/>
</dbReference>
<evidence type="ECO:0000256" key="4">
    <source>
        <dbReference type="ARBA" id="ARBA00023163"/>
    </source>
</evidence>
<sequence>NAHALLRVDYTHSFLRFEAFATNVSRSPNQNQNQRIRRPPSICHKTHPCSPYNVPGWVRRSRQTPICPSAVNAVDPSQDFFLDPPEPAPGAPLLSDNETKLLSSFFEDMTADHYNLPSFGEGLNFSDAWLELPPQFMGTATSFGQSPAPPPLASPGHSMPHTDFADMMSMGSNLMPPPPPPPPPQQQQHQQQPPPPPQQHHHQQSHPTLDQHASADVLQAASTLLHNGSSSRTNTNGSGPMFSSTRDVPHSLGPPVGHLRHQPMEDFKRAERGSVAQASLVDDHDSTFADMFFGPAPGERVSSQRANQVPNIDVQWGSDARFNRSNSFVPDPKETYDALSRGQLRYMECLEPSQSTDNTRPPSPNGEHAIGKGHSRKSSEVLKKEEDADAPPRKRRKSRSTKEEVDEDDEENGTTMKAARKRKTKTEPTSATPPAENGTGRRRKSGTGAKPARENLTDAQKRENHIKSEQKRRTLIKEGFDDLCELVPGLKGGGFSKSTMLTMAAEWLEEIMKGNDELRAQESALVGR</sequence>
<dbReference type="GO" id="GO:0000978">
    <property type="term" value="F:RNA polymerase II cis-regulatory region sequence-specific DNA binding"/>
    <property type="evidence" value="ECO:0007669"/>
    <property type="project" value="TreeGrafter"/>
</dbReference>
<keyword evidence="3" id="KW-0238">DNA-binding</keyword>
<organism evidence="8 9">
    <name type="scientific">Colletotrichum cuscutae</name>
    <dbReference type="NCBI Taxonomy" id="1209917"/>
    <lineage>
        <taxon>Eukaryota</taxon>
        <taxon>Fungi</taxon>
        <taxon>Dikarya</taxon>
        <taxon>Ascomycota</taxon>
        <taxon>Pezizomycotina</taxon>
        <taxon>Sordariomycetes</taxon>
        <taxon>Hypocreomycetidae</taxon>
        <taxon>Glomerellales</taxon>
        <taxon>Glomerellaceae</taxon>
        <taxon>Colletotrichum</taxon>
        <taxon>Colletotrichum acutatum species complex</taxon>
    </lineage>
</organism>
<keyword evidence="9" id="KW-1185">Reference proteome</keyword>
<proteinExistence type="predicted"/>
<evidence type="ECO:0000256" key="6">
    <source>
        <dbReference type="SAM" id="MobiDB-lite"/>
    </source>
</evidence>
<dbReference type="GO" id="GO:0000981">
    <property type="term" value="F:DNA-binding transcription factor activity, RNA polymerase II-specific"/>
    <property type="evidence" value="ECO:0007669"/>
    <property type="project" value="TreeGrafter"/>
</dbReference>
<dbReference type="AlphaFoldDB" id="A0AAI9VCN1"/>
<dbReference type="InterPro" id="IPR036638">
    <property type="entry name" value="HLH_DNA-bd_sf"/>
</dbReference>
<feature type="domain" description="BHLH" evidence="7">
    <location>
        <begin position="460"/>
        <end position="511"/>
    </location>
</feature>
<evidence type="ECO:0000256" key="5">
    <source>
        <dbReference type="ARBA" id="ARBA00023242"/>
    </source>
</evidence>
<dbReference type="CDD" id="cd11404">
    <property type="entry name" value="bHLHzip_Mlx_like"/>
    <property type="match status" value="1"/>
</dbReference>
<feature type="region of interest" description="Disordered" evidence="6">
    <location>
        <begin position="227"/>
        <end position="260"/>
    </location>
</feature>
<accession>A0AAI9VCN1</accession>